<dbReference type="Pfam" id="PF17974">
    <property type="entry name" value="GalBD_like"/>
    <property type="match status" value="1"/>
</dbReference>
<feature type="region of interest" description="Disordered" evidence="1">
    <location>
        <begin position="697"/>
        <end position="720"/>
    </location>
</feature>
<dbReference type="RefSeq" id="WP_344247250.1">
    <property type="nucleotide sequence ID" value="NZ_BAAAPM010000003.1"/>
</dbReference>
<dbReference type="Pfam" id="PF21466">
    <property type="entry name" value="GH101_dom-5"/>
    <property type="match status" value="1"/>
</dbReference>
<evidence type="ECO:0000313" key="5">
    <source>
        <dbReference type="Proteomes" id="UP001501138"/>
    </source>
</evidence>
<dbReference type="InterPro" id="IPR000421">
    <property type="entry name" value="FA58C"/>
</dbReference>
<dbReference type="Pfam" id="PF18080">
    <property type="entry name" value="Gal_mutarotas_3"/>
    <property type="match status" value="1"/>
</dbReference>
<dbReference type="Pfam" id="PF17451">
    <property type="entry name" value="Glyco_hyd_101C"/>
    <property type="match status" value="1"/>
</dbReference>
<accession>A0ABP4VBS7</accession>
<evidence type="ECO:0000313" key="4">
    <source>
        <dbReference type="EMBL" id="GAA1720499.1"/>
    </source>
</evidence>
<dbReference type="InterPro" id="IPR014718">
    <property type="entry name" value="GH-type_carb-bd"/>
</dbReference>
<dbReference type="InterPro" id="IPR040502">
    <property type="entry name" value="GH101_dom-6"/>
</dbReference>
<comment type="caution">
    <text evidence="4">The sequence shown here is derived from an EMBL/GenBank/DDBJ whole genome shotgun (WGS) entry which is preliminary data.</text>
</comment>
<feature type="domain" description="F5/8 type C" evidence="3">
    <location>
        <begin position="1141"/>
        <end position="1294"/>
    </location>
</feature>
<dbReference type="Pfam" id="PF00754">
    <property type="entry name" value="F5_F8_type_C"/>
    <property type="match status" value="1"/>
</dbReference>
<dbReference type="InterPro" id="IPR025706">
    <property type="entry name" value="Endoa_GalNAc"/>
</dbReference>
<feature type="signal peptide" evidence="2">
    <location>
        <begin position="1"/>
        <end position="27"/>
    </location>
</feature>
<dbReference type="Proteomes" id="UP001501138">
    <property type="component" value="Unassembled WGS sequence"/>
</dbReference>
<proteinExistence type="predicted"/>
<dbReference type="InterPro" id="IPR018905">
    <property type="entry name" value="A-galactase_NEW3"/>
</dbReference>
<feature type="chain" id="PRO_5046184382" evidence="2">
    <location>
        <begin position="28"/>
        <end position="1298"/>
    </location>
</feature>
<dbReference type="SUPFAM" id="SSF49785">
    <property type="entry name" value="Galactose-binding domain-like"/>
    <property type="match status" value="2"/>
</dbReference>
<dbReference type="Gene3D" id="2.60.120.260">
    <property type="entry name" value="Galactose-binding domain-like"/>
    <property type="match status" value="3"/>
</dbReference>
<evidence type="ECO:0000259" key="3">
    <source>
        <dbReference type="PROSITE" id="PS50022"/>
    </source>
</evidence>
<dbReference type="InterPro" id="IPR035364">
    <property type="entry name" value="Beta_sandwich_GH101"/>
</dbReference>
<evidence type="ECO:0000256" key="2">
    <source>
        <dbReference type="SAM" id="SignalP"/>
    </source>
</evidence>
<evidence type="ECO:0000256" key="1">
    <source>
        <dbReference type="SAM" id="MobiDB-lite"/>
    </source>
</evidence>
<dbReference type="Gene3D" id="2.60.40.1180">
    <property type="entry name" value="Golgi alpha-mannosidase II"/>
    <property type="match status" value="1"/>
</dbReference>
<name>A0ABP4VBS7_9MICO</name>
<dbReference type="EMBL" id="BAAAPM010000003">
    <property type="protein sequence ID" value="GAA1720499.1"/>
    <property type="molecule type" value="Genomic_DNA"/>
</dbReference>
<dbReference type="Pfam" id="PF12905">
    <property type="entry name" value="Glyco_hydro_101"/>
    <property type="match status" value="1"/>
</dbReference>
<sequence length="1298" mass="139385">MASSRPRARRARARLLAATLAWTVATTGLSLLGPTARGDDATPDEAQAAVIYSDELRVTVADDFPRVVRYVTPSGDSLDGRTGPLGSVVLNGVAHDVTVSRFTASTSAAEHTLTFADLPNVEIDTKISVSGSVVTFAVTAIRDTDGFRVRTLDIPDHDLVSVSSTATGADYAFARVDVDRSRTGDTFGDLSADTPVDAAPVGSAYAIVSTDALAASIETNGTYDRPSAAQAKDNARLLHQVRADGDDRRLAVWGGQWTYRGEGAQQSSDLPWAKVVVTGDANGDDEVDWQDGAVAFRTIAVNPAGADQTQDRVIEHIPHNFASLAAHPFLRTLDDVKRLSLATDGLGQLAILKGYQAEGHDSAHPDYGGNYNERAGGLTDLNTLLSKGADWNADFGVHVNTTEAYPHAKAFDEQLVNKNSKAWNWLNQSYSIDQRRDLNSGDLLSRFQQLRDETHRNLQFLYVDVYYGHGWLPDEMNRKLREQGWQVGTEWADKMERDSLWSHWANDEDYGGQSNKGINSQVIRFIRNGQKDVWNPDPILGTSHIVEAEGWVGKNDWNALMRNVWSNQLPVKFLQHFDIMRWEPQRIDFTEDVHGTSTGDVRQVFVGGAKVLDGDAYLLPWNADADGSPLDGDKLYHYNDDGGTATFGLPAGLAGSTRFTLWKLGEQGRTKVGTVRPVNGEVTLTAEPRTAYLLTPTKPRWQRPDPRWGEGTPITDPGFNGRNLDAWSPTGEATLATTAKGAHVAELGAGPSSLTQKIGPLAPGTTYAVSAWVQVQPGHSRPVTLSATGPRSEAASATIERSPLVNYAFSDEKRETTFQRLRVLFTPATTKAHLTVAAADGDARVLVDDVRVVATTERPATGDVLARQDFEDVDQGWLPFVAGPGQRPGGGHTSLVNRNAPYTQAGWNGKLIDDALSGTWSLKAHEERLGLVYRTWQGTVPLKPAHRYRVEFDYQNAIAGAYSWVTGVDQAVEDGAEARELTSEPFAEQRTTGRYRAEVVTGDCGDPFVGLRRNAVGGAEADFVLDDVVVTDLGPAPEPGACASVAIDDGTEIVAGEPDRVSTTFTNLETGHATEVVQALELPDGWHAVPTSAASFDSVPPGGSVSTSWAVTAPADTPPGRNDVTVNAAYRTGGADRAVSARAVVTTVEPGKIPQSRLSIHSADSVETAGEDGAAVNAIDGNPRTYWHTEWSRGTPPYPHHISLDLGGTYDVTGLDYLPRQVGGNDKIGGYQVFVSADGDDWGSPVASGTFAGTTALKHVDFPATPGRFVKLVGTSGAGTAKAAAAAELNVWGTRTDG</sequence>
<dbReference type="Pfam" id="PF10633">
    <property type="entry name" value="NPCBM_assoc"/>
    <property type="match status" value="1"/>
</dbReference>
<dbReference type="Gene3D" id="2.70.98.10">
    <property type="match status" value="1"/>
</dbReference>
<reference evidence="5" key="1">
    <citation type="journal article" date="2019" name="Int. J. Syst. Evol. Microbiol.">
        <title>The Global Catalogue of Microorganisms (GCM) 10K type strain sequencing project: providing services to taxonomists for standard genome sequencing and annotation.</title>
        <authorList>
            <consortium name="The Broad Institute Genomics Platform"/>
            <consortium name="The Broad Institute Genome Sequencing Center for Infectious Disease"/>
            <person name="Wu L."/>
            <person name="Ma J."/>
        </authorList>
    </citation>
    <scope>NUCLEOTIDE SEQUENCE [LARGE SCALE GENOMIC DNA]</scope>
    <source>
        <strain evidence="5">JCM 15589</strain>
    </source>
</reference>
<organism evidence="4 5">
    <name type="scientific">Isoptericola hypogeus</name>
    <dbReference type="NCBI Taxonomy" id="300179"/>
    <lineage>
        <taxon>Bacteria</taxon>
        <taxon>Bacillati</taxon>
        <taxon>Actinomycetota</taxon>
        <taxon>Actinomycetes</taxon>
        <taxon>Micrococcales</taxon>
        <taxon>Promicromonosporaceae</taxon>
        <taxon>Isoptericola</taxon>
    </lineage>
</organism>
<keyword evidence="5" id="KW-1185">Reference proteome</keyword>
<dbReference type="InterPro" id="IPR049314">
    <property type="entry name" value="GH101_dom-5"/>
</dbReference>
<dbReference type="InterPro" id="IPR013780">
    <property type="entry name" value="Glyco_hydro_b"/>
</dbReference>
<dbReference type="Gene3D" id="3.20.20.80">
    <property type="entry name" value="Glycosidases"/>
    <property type="match status" value="1"/>
</dbReference>
<dbReference type="CDD" id="cd14244">
    <property type="entry name" value="GH_101_like"/>
    <property type="match status" value="1"/>
</dbReference>
<dbReference type="PROSITE" id="PS50022">
    <property type="entry name" value="FA58C_3"/>
    <property type="match status" value="1"/>
</dbReference>
<dbReference type="InterPro" id="IPR040633">
    <property type="entry name" value="Gal_mutarotas_3"/>
</dbReference>
<protein>
    <submittedName>
        <fullName evidence="4">Endo-alpha-N-acetylgalactosaminidase family protein</fullName>
    </submittedName>
</protein>
<keyword evidence="2" id="KW-0732">Signal</keyword>
<dbReference type="SMART" id="SM00231">
    <property type="entry name" value="FA58C"/>
    <property type="match status" value="1"/>
</dbReference>
<dbReference type="InterPro" id="IPR008979">
    <property type="entry name" value="Galactose-bd-like_sf"/>
</dbReference>
<gene>
    <name evidence="4" type="ORF">GCM10009809_15260</name>
</gene>